<organism evidence="1 2">
    <name type="scientific">Kingella bonacorsii</name>
    <dbReference type="NCBI Taxonomy" id="2796361"/>
    <lineage>
        <taxon>Bacteria</taxon>
        <taxon>Pseudomonadati</taxon>
        <taxon>Pseudomonadota</taxon>
        <taxon>Betaproteobacteria</taxon>
        <taxon>Neisseriales</taxon>
        <taxon>Neisseriaceae</taxon>
        <taxon>Kingella</taxon>
    </lineage>
</organism>
<dbReference type="RefSeq" id="WP_200520915.1">
    <property type="nucleotide sequence ID" value="NZ_JAEHNZ010000001.1"/>
</dbReference>
<protein>
    <submittedName>
        <fullName evidence="1">Uncharacterized protein</fullName>
    </submittedName>
</protein>
<evidence type="ECO:0000313" key="1">
    <source>
        <dbReference type="EMBL" id="MBK0395087.1"/>
    </source>
</evidence>
<keyword evidence="2" id="KW-1185">Reference proteome</keyword>
<sequence>MAQQRQPENGFNRFQAAFFVAPGLTLAAWHGGIALPNRAAHDWKAADTLSAISRQEAPQRFQAAFAPRINSLNAQRGFTSNAPAAWAA</sequence>
<dbReference type="Proteomes" id="UP000614058">
    <property type="component" value="Unassembled WGS sequence"/>
</dbReference>
<comment type="caution">
    <text evidence="1">The sequence shown here is derived from an EMBL/GenBank/DDBJ whole genome shotgun (WGS) entry which is preliminary data.</text>
</comment>
<accession>A0ABS1BP75</accession>
<gene>
    <name evidence="1" type="ORF">JDW22_00450</name>
</gene>
<evidence type="ECO:0000313" key="2">
    <source>
        <dbReference type="Proteomes" id="UP000614058"/>
    </source>
</evidence>
<proteinExistence type="predicted"/>
<dbReference type="EMBL" id="JAEHNZ010000001">
    <property type="protein sequence ID" value="MBK0395087.1"/>
    <property type="molecule type" value="Genomic_DNA"/>
</dbReference>
<reference evidence="1 2" key="1">
    <citation type="journal article" date="2021" name="Pathogens">
        <title>Isolation and Characterization of Kingella bonacorsii sp. nov., A Novel Kingella Species Detected in a Stable Periodontitis Subject.</title>
        <authorList>
            <person name="Antezack A."/>
            <person name="Boxberger M."/>
            <person name="Rolland C."/>
            <person name="Monnet-Corti V."/>
            <person name="La Scola B."/>
        </authorList>
    </citation>
    <scope>NUCLEOTIDE SEQUENCE [LARGE SCALE GENOMIC DNA]</scope>
    <source>
        <strain evidence="1 2">Marseille-Q4569</strain>
    </source>
</reference>
<name>A0ABS1BP75_9NEIS</name>